<keyword evidence="7 10" id="KW-0211">Defensin</keyword>
<organism evidence="12 13">
    <name type="scientific">Dipodomys ordii</name>
    <name type="common">Ord's kangaroo rat</name>
    <dbReference type="NCBI Taxonomy" id="10020"/>
    <lineage>
        <taxon>Eukaryota</taxon>
        <taxon>Metazoa</taxon>
        <taxon>Chordata</taxon>
        <taxon>Craniata</taxon>
        <taxon>Vertebrata</taxon>
        <taxon>Euteleostomi</taxon>
        <taxon>Mammalia</taxon>
        <taxon>Eutheria</taxon>
        <taxon>Euarchontoglires</taxon>
        <taxon>Glires</taxon>
        <taxon>Rodentia</taxon>
        <taxon>Castorimorpha</taxon>
        <taxon>Heteromyidae</taxon>
        <taxon>Dipodomyinae</taxon>
        <taxon>Dipodomys</taxon>
    </lineage>
</organism>
<dbReference type="GeneID" id="106001945"/>
<dbReference type="FunCoup" id="A0A1S3GU51">
    <property type="interactions" value="1"/>
</dbReference>
<dbReference type="AlphaFoldDB" id="A0A1S3GU51"/>
<dbReference type="PANTHER" id="PTHR15001:SF3">
    <property type="entry name" value="BETA-DEFENSIN 123"/>
    <property type="match status" value="1"/>
</dbReference>
<dbReference type="InParanoid" id="A0A1S3GU51"/>
<comment type="subcellular location">
    <subcellularLocation>
        <location evidence="2 10">Secreted</location>
    </subcellularLocation>
</comment>
<gene>
    <name evidence="13" type="primary">LOC106001945</name>
</gene>
<dbReference type="Proteomes" id="UP000081671">
    <property type="component" value="Unplaced"/>
</dbReference>
<feature type="non-terminal residue" evidence="13">
    <location>
        <position position="68"/>
    </location>
</feature>
<dbReference type="GO" id="GO:0005576">
    <property type="term" value="C:extracellular region"/>
    <property type="evidence" value="ECO:0007669"/>
    <property type="project" value="UniProtKB-SubCell"/>
</dbReference>
<dbReference type="OrthoDB" id="9831336at2759"/>
<evidence type="ECO:0000256" key="4">
    <source>
        <dbReference type="ARBA" id="ARBA00022525"/>
    </source>
</evidence>
<evidence type="ECO:0000256" key="8">
    <source>
        <dbReference type="ARBA" id="ARBA00023022"/>
    </source>
</evidence>
<proteinExistence type="inferred from homology"/>
<feature type="chain" id="PRO_5010003842" description="Beta-defensin" evidence="10">
    <location>
        <begin position="19"/>
        <end position="68"/>
    </location>
</feature>
<dbReference type="RefSeq" id="XP_012892336.1">
    <property type="nucleotide sequence ID" value="XM_013036882.1"/>
</dbReference>
<keyword evidence="8 10" id="KW-0044">Antibiotic</keyword>
<keyword evidence="4 10" id="KW-0964">Secreted</keyword>
<evidence type="ECO:0000256" key="9">
    <source>
        <dbReference type="ARBA" id="ARBA00023157"/>
    </source>
</evidence>
<keyword evidence="5 10" id="KW-0929">Antimicrobial</keyword>
<evidence type="ECO:0000256" key="1">
    <source>
        <dbReference type="ARBA" id="ARBA00002878"/>
    </source>
</evidence>
<feature type="signal peptide" evidence="10">
    <location>
        <begin position="1"/>
        <end position="18"/>
    </location>
</feature>
<feature type="domain" description="Beta-defensin" evidence="11">
    <location>
        <begin position="23"/>
        <end position="53"/>
    </location>
</feature>
<sequence>MKLCLLLIISLFVVLTDGAQPKKCFDQITGYCRKQCKPGEISEVDCANEKLCCVNEEEKKNLRESSPT</sequence>
<protein>
    <recommendedName>
        <fullName evidence="10">Beta-defensin</fullName>
    </recommendedName>
</protein>
<dbReference type="GO" id="GO:0042742">
    <property type="term" value="P:defense response to bacterium"/>
    <property type="evidence" value="ECO:0007669"/>
    <property type="project" value="UniProtKB-UniRule"/>
</dbReference>
<reference evidence="13" key="1">
    <citation type="submission" date="2025-08" db="UniProtKB">
        <authorList>
            <consortium name="RefSeq"/>
        </authorList>
    </citation>
    <scope>IDENTIFICATION</scope>
    <source>
        <tissue evidence="13">Kidney</tissue>
    </source>
</reference>
<comment type="function">
    <text evidence="1 10">Has antibacterial activity.</text>
</comment>
<keyword evidence="9" id="KW-1015">Disulfide bond</keyword>
<evidence type="ECO:0000256" key="5">
    <source>
        <dbReference type="ARBA" id="ARBA00022529"/>
    </source>
</evidence>
<evidence type="ECO:0000256" key="10">
    <source>
        <dbReference type="RuleBase" id="RU231113"/>
    </source>
</evidence>
<dbReference type="InterPro" id="IPR025933">
    <property type="entry name" value="Beta_defensin_dom"/>
</dbReference>
<dbReference type="PANTHER" id="PTHR15001">
    <property type="entry name" value="BETA-DEFENSIN 123-RELATED"/>
    <property type="match status" value="1"/>
</dbReference>
<evidence type="ECO:0000313" key="12">
    <source>
        <dbReference type="Proteomes" id="UP000081671"/>
    </source>
</evidence>
<evidence type="ECO:0000256" key="7">
    <source>
        <dbReference type="ARBA" id="ARBA00022940"/>
    </source>
</evidence>
<dbReference type="KEGG" id="dord:106001945"/>
<keyword evidence="12" id="KW-1185">Reference proteome</keyword>
<evidence type="ECO:0000256" key="2">
    <source>
        <dbReference type="ARBA" id="ARBA00004613"/>
    </source>
</evidence>
<comment type="similarity">
    <text evidence="3 10">Belongs to the beta-defensin family.</text>
</comment>
<evidence type="ECO:0000259" key="11">
    <source>
        <dbReference type="Pfam" id="PF13841"/>
    </source>
</evidence>
<evidence type="ECO:0000313" key="13">
    <source>
        <dbReference type="RefSeq" id="XP_012892336.1"/>
    </source>
</evidence>
<dbReference type="InterPro" id="IPR050544">
    <property type="entry name" value="Beta-defensin"/>
</dbReference>
<dbReference type="GO" id="GO:0045087">
    <property type="term" value="P:innate immune response"/>
    <property type="evidence" value="ECO:0007669"/>
    <property type="project" value="InterPro"/>
</dbReference>
<name>A0A1S3GU51_DIPOR</name>
<dbReference type="Pfam" id="PF13841">
    <property type="entry name" value="Defensin_beta_2"/>
    <property type="match status" value="1"/>
</dbReference>
<evidence type="ECO:0000256" key="6">
    <source>
        <dbReference type="ARBA" id="ARBA00022729"/>
    </source>
</evidence>
<accession>A0A1S3GU51</accession>
<evidence type="ECO:0000256" key="3">
    <source>
        <dbReference type="ARBA" id="ARBA00007371"/>
    </source>
</evidence>
<keyword evidence="6 10" id="KW-0732">Signal</keyword>